<keyword evidence="2" id="KW-1185">Reference proteome</keyword>
<dbReference type="KEGG" id="sbd:ATN00_02060"/>
<protein>
    <submittedName>
        <fullName evidence="1">Uncharacterized protein</fullName>
    </submittedName>
</protein>
<organism evidence="1 2">
    <name type="scientific">Sphingobium baderi</name>
    <dbReference type="NCBI Taxonomy" id="1332080"/>
    <lineage>
        <taxon>Bacteria</taxon>
        <taxon>Pseudomonadati</taxon>
        <taxon>Pseudomonadota</taxon>
        <taxon>Alphaproteobacteria</taxon>
        <taxon>Sphingomonadales</taxon>
        <taxon>Sphingomonadaceae</taxon>
        <taxon>Sphingobium</taxon>
    </lineage>
</organism>
<proteinExistence type="predicted"/>
<dbReference type="EMBL" id="CP013264">
    <property type="protein sequence ID" value="ALR19268.1"/>
    <property type="molecule type" value="Genomic_DNA"/>
</dbReference>
<dbReference type="Proteomes" id="UP000056968">
    <property type="component" value="Chromosome"/>
</dbReference>
<accession>A0A0S3EV24</accession>
<evidence type="ECO:0000313" key="1">
    <source>
        <dbReference type="EMBL" id="ALR19268.1"/>
    </source>
</evidence>
<dbReference type="AlphaFoldDB" id="A0A0S3EV24"/>
<sequence length="213" mass="23524">MAAILLTPANLHHLKSCLRVALPYVKSSYISEGLAAALGYRTHAALLADMKASPEKYPPLGRASDVKLAERLSDFKVTDCVASVEGVARDAVPDPIWCVAKRADREANSRWHQQCRRRGFPLIFVYVTGKSAQLDWDYITLDPKREAHLHDEAGLALEDRMIASFQKRAANDLGNPSFRGTSCVGRIVRLAPATARALADDFFEMLYTPVRAA</sequence>
<dbReference type="RefSeq" id="WP_062061458.1">
    <property type="nucleotide sequence ID" value="NZ_CP013264.1"/>
</dbReference>
<name>A0A0S3EV24_9SPHN</name>
<dbReference type="OrthoDB" id="8200145at2"/>
<evidence type="ECO:0000313" key="2">
    <source>
        <dbReference type="Proteomes" id="UP000056968"/>
    </source>
</evidence>
<reference evidence="1 2" key="1">
    <citation type="submission" date="2015-11" db="EMBL/GenBank/DDBJ databases">
        <title>A Two-component Flavoprotein Monooxygenase System MeaXY Responsible for para-Hydroxylation of 2-Methyl-6-ethylaniline and 2,6-Diethylaniline in Sphingobium baderi DE-13.</title>
        <authorList>
            <person name="Cheng M."/>
            <person name="Meng Q."/>
            <person name="Yang Y."/>
            <person name="Chu C."/>
            <person name="Yan X."/>
            <person name="He J."/>
            <person name="Li S."/>
        </authorList>
    </citation>
    <scope>NUCLEOTIDE SEQUENCE [LARGE SCALE GENOMIC DNA]</scope>
    <source>
        <strain evidence="1 2">DE-13</strain>
    </source>
</reference>
<gene>
    <name evidence="1" type="ORF">ATN00_02060</name>
</gene>